<name>K1XVN5_9BACT</name>
<protein>
    <submittedName>
        <fullName evidence="1">Uncharacterized protein</fullName>
    </submittedName>
</protein>
<evidence type="ECO:0000313" key="1">
    <source>
        <dbReference type="EMBL" id="EKD29297.1"/>
    </source>
</evidence>
<dbReference type="EMBL" id="AMFJ01034452">
    <property type="protein sequence ID" value="EKD29297.1"/>
    <property type="molecule type" value="Genomic_DNA"/>
</dbReference>
<comment type="caution">
    <text evidence="1">The sequence shown here is derived from an EMBL/GenBank/DDBJ whole genome shotgun (WGS) entry which is preliminary data.</text>
</comment>
<gene>
    <name evidence="1" type="ORF">ACD_78C00452G0002</name>
</gene>
<dbReference type="AlphaFoldDB" id="K1XVN5"/>
<accession>K1XVN5</accession>
<proteinExistence type="predicted"/>
<reference evidence="1" key="1">
    <citation type="journal article" date="2012" name="Science">
        <title>Fermentation, hydrogen, and sulfur metabolism in multiple uncultivated bacterial phyla.</title>
        <authorList>
            <person name="Wrighton K.C."/>
            <person name="Thomas B.C."/>
            <person name="Sharon I."/>
            <person name="Miller C.S."/>
            <person name="Castelle C.J."/>
            <person name="VerBerkmoes N.C."/>
            <person name="Wilkins M.J."/>
            <person name="Hettich R.L."/>
            <person name="Lipton M.S."/>
            <person name="Williams K.H."/>
            <person name="Long P.E."/>
            <person name="Banfield J.F."/>
        </authorList>
    </citation>
    <scope>NUCLEOTIDE SEQUENCE [LARGE SCALE GENOMIC DNA]</scope>
</reference>
<organism evidence="1">
    <name type="scientific">uncultured bacterium</name>
    <name type="common">gcode 4</name>
    <dbReference type="NCBI Taxonomy" id="1234023"/>
    <lineage>
        <taxon>Bacteria</taxon>
        <taxon>environmental samples</taxon>
    </lineage>
</organism>
<sequence>MVRKENAEFGLESSTHFTVTGISEKGIVSDISYIWSDIEPYLCVAKSLIQKLHDIHCSIELSFDSLSSLNSSIDTKLLKDAINILGNISNLSDAQRFELKETNGSCEFFDDSFTIELLVSVTCRSSYLLWCKTLFGSYPGKTVLEILIKTCDIKFHSISIIEFMPDRESELLHIWPLFEVDACSGFRHPIEHYEFRCDTRIRSLIRGLQDKTKIRFDIDFIRGNIILIWEAHITRLQDYSYRRLLSKISGKYFPISRENSGRDFYCWDFPSWGYVVESLWCWIFRSYYFGIHCGYPILYDYPCGVRIKSGNGCDIFQSREREIGDPVIICIYEWNDPRFIIGGQIEDCNRLTVCCSW</sequence>